<dbReference type="GO" id="GO:0006412">
    <property type="term" value="P:translation"/>
    <property type="evidence" value="ECO:0007669"/>
    <property type="project" value="UniProtKB-UniRule"/>
</dbReference>
<dbReference type="InterPro" id="IPR019926">
    <property type="entry name" value="Ribosomal_uL3_CS"/>
</dbReference>
<dbReference type="GO" id="GO:0019843">
    <property type="term" value="F:rRNA binding"/>
    <property type="evidence" value="ECO:0007669"/>
    <property type="project" value="UniProtKB-UniRule"/>
</dbReference>
<evidence type="ECO:0000313" key="11">
    <source>
        <dbReference type="EMBL" id="TDX49288.1"/>
    </source>
</evidence>
<dbReference type="FunFam" id="3.30.160.810:FF:000001">
    <property type="entry name" value="50S ribosomal protein L3"/>
    <property type="match status" value="1"/>
</dbReference>
<dbReference type="Gene3D" id="2.40.30.10">
    <property type="entry name" value="Translation factors"/>
    <property type="match status" value="1"/>
</dbReference>
<keyword evidence="12" id="KW-1185">Reference proteome</keyword>
<evidence type="ECO:0000256" key="7">
    <source>
        <dbReference type="HAMAP-Rule" id="MF_01325"/>
    </source>
</evidence>
<dbReference type="NCBIfam" id="TIGR03625">
    <property type="entry name" value="L3_bact"/>
    <property type="match status" value="1"/>
</dbReference>
<sequence>MKGILGRKVGMTQVFNEAGEVVPVTVVEAGPCPVVQKKTEEVDGYTAVQLGFVDKKANKSNKAQKGHFEKYGVDNKKYIREFRIEGAENLEPGDEVKVDTFAAGDKIDVTGISKGKGFAGTVKRWNFNTGPKSHGSRNYRRPGSIGAGSDPARVFKGKKMSGHMGHEKVTVQNLEVVKVDTEKNLLLIKGAVPGPKKGLLTIRETVK</sequence>
<evidence type="ECO:0000256" key="3">
    <source>
        <dbReference type="ARBA" id="ARBA00022884"/>
    </source>
</evidence>
<comment type="function">
    <text evidence="7 9">One of the primary rRNA binding proteins, it binds directly near the 3'-end of the 23S rRNA, where it nucleates assembly of the 50S subunit.</text>
</comment>
<dbReference type="RefSeq" id="WP_134117309.1">
    <property type="nucleotide sequence ID" value="NZ_SOEG01000018.1"/>
</dbReference>
<dbReference type="SUPFAM" id="SSF50447">
    <property type="entry name" value="Translation proteins"/>
    <property type="match status" value="1"/>
</dbReference>
<reference evidence="11 12" key="1">
    <citation type="submission" date="2019-03" db="EMBL/GenBank/DDBJ databases">
        <title>Subsurface microbial communities from deep shales in Ohio and West Virginia, USA.</title>
        <authorList>
            <person name="Wrighton K."/>
        </authorList>
    </citation>
    <scope>NUCLEOTIDE SEQUENCE [LARGE SCALE GENOMIC DNA]</scope>
    <source>
        <strain evidence="11 12">MSL 6dP</strain>
    </source>
</reference>
<evidence type="ECO:0000256" key="4">
    <source>
        <dbReference type="ARBA" id="ARBA00022980"/>
    </source>
</evidence>
<evidence type="ECO:0000256" key="5">
    <source>
        <dbReference type="ARBA" id="ARBA00023274"/>
    </source>
</evidence>
<feature type="region of interest" description="Disordered" evidence="10">
    <location>
        <begin position="129"/>
        <end position="150"/>
    </location>
</feature>
<comment type="subunit">
    <text evidence="7 9">Part of the 50S ribosomal subunit. Forms a cluster with proteins L14 and L19.</text>
</comment>
<evidence type="ECO:0000256" key="10">
    <source>
        <dbReference type="SAM" id="MobiDB-lite"/>
    </source>
</evidence>
<evidence type="ECO:0000256" key="6">
    <source>
        <dbReference type="ARBA" id="ARBA00035243"/>
    </source>
</evidence>
<keyword evidence="5 7" id="KW-0687">Ribonucleoprotein</keyword>
<dbReference type="Pfam" id="PF00297">
    <property type="entry name" value="Ribosomal_L3"/>
    <property type="match status" value="1"/>
</dbReference>
<evidence type="ECO:0000313" key="12">
    <source>
        <dbReference type="Proteomes" id="UP000295832"/>
    </source>
</evidence>
<keyword evidence="3 7" id="KW-0694">RNA-binding</keyword>
<dbReference type="PANTHER" id="PTHR11229:SF16">
    <property type="entry name" value="LARGE RIBOSOMAL SUBUNIT PROTEIN UL3C"/>
    <property type="match status" value="1"/>
</dbReference>
<dbReference type="FunFam" id="2.40.30.10:FF:000004">
    <property type="entry name" value="50S ribosomal protein L3"/>
    <property type="match status" value="1"/>
</dbReference>
<keyword evidence="2 7" id="KW-0699">rRNA-binding</keyword>
<organism evidence="11 12">
    <name type="scientific">Orenia marismortui</name>
    <dbReference type="NCBI Taxonomy" id="46469"/>
    <lineage>
        <taxon>Bacteria</taxon>
        <taxon>Bacillati</taxon>
        <taxon>Bacillota</taxon>
        <taxon>Clostridia</taxon>
        <taxon>Halanaerobiales</taxon>
        <taxon>Halobacteroidaceae</taxon>
        <taxon>Orenia</taxon>
    </lineage>
</organism>
<dbReference type="InterPro" id="IPR009000">
    <property type="entry name" value="Transl_B-barrel_sf"/>
</dbReference>
<evidence type="ECO:0000256" key="2">
    <source>
        <dbReference type="ARBA" id="ARBA00022730"/>
    </source>
</evidence>
<dbReference type="PROSITE" id="PS00474">
    <property type="entry name" value="RIBOSOMAL_L3"/>
    <property type="match status" value="1"/>
</dbReference>
<dbReference type="EMBL" id="SOEG01000018">
    <property type="protein sequence ID" value="TDX49288.1"/>
    <property type="molecule type" value="Genomic_DNA"/>
</dbReference>
<evidence type="ECO:0000256" key="9">
    <source>
        <dbReference type="RuleBase" id="RU003906"/>
    </source>
</evidence>
<dbReference type="PANTHER" id="PTHR11229">
    <property type="entry name" value="50S RIBOSOMAL PROTEIN L3"/>
    <property type="match status" value="1"/>
</dbReference>
<protein>
    <recommendedName>
        <fullName evidence="6 7">Large ribosomal subunit protein uL3</fullName>
    </recommendedName>
</protein>
<dbReference type="HAMAP" id="MF_01325_B">
    <property type="entry name" value="Ribosomal_uL3_B"/>
    <property type="match status" value="1"/>
</dbReference>
<dbReference type="STRING" id="926561.GCA_000379025_02188"/>
<comment type="caution">
    <text evidence="11">The sequence shown here is derived from an EMBL/GenBank/DDBJ whole genome shotgun (WGS) entry which is preliminary data.</text>
</comment>
<accession>A0A4R8H2E2</accession>
<dbReference type="GO" id="GO:0022625">
    <property type="term" value="C:cytosolic large ribosomal subunit"/>
    <property type="evidence" value="ECO:0007669"/>
    <property type="project" value="TreeGrafter"/>
</dbReference>
<evidence type="ECO:0000256" key="1">
    <source>
        <dbReference type="ARBA" id="ARBA00006540"/>
    </source>
</evidence>
<dbReference type="AlphaFoldDB" id="A0A4R8H2E2"/>
<name>A0A4R8H2E2_9FIRM</name>
<dbReference type="GO" id="GO:0003735">
    <property type="term" value="F:structural constituent of ribosome"/>
    <property type="evidence" value="ECO:0007669"/>
    <property type="project" value="UniProtKB-UniRule"/>
</dbReference>
<dbReference type="InterPro" id="IPR019927">
    <property type="entry name" value="Ribosomal_uL3_bac/org-type"/>
</dbReference>
<dbReference type="Proteomes" id="UP000295832">
    <property type="component" value="Unassembled WGS sequence"/>
</dbReference>
<proteinExistence type="inferred from homology"/>
<dbReference type="Gene3D" id="3.30.160.810">
    <property type="match status" value="1"/>
</dbReference>
<evidence type="ECO:0000256" key="8">
    <source>
        <dbReference type="RuleBase" id="RU003905"/>
    </source>
</evidence>
<dbReference type="InterPro" id="IPR000597">
    <property type="entry name" value="Ribosomal_uL3"/>
</dbReference>
<comment type="similarity">
    <text evidence="1 7 8">Belongs to the universal ribosomal protein uL3 family.</text>
</comment>
<gene>
    <name evidence="7" type="primary">rplC</name>
    <name evidence="11" type="ORF">C7959_11834</name>
</gene>
<keyword evidence="4 7" id="KW-0689">Ribosomal protein</keyword>